<evidence type="ECO:0000256" key="2">
    <source>
        <dbReference type="ARBA" id="ARBA00011084"/>
    </source>
</evidence>
<dbReference type="PROSITE" id="PS00409">
    <property type="entry name" value="PROKAR_NTER_METHYL"/>
    <property type="match status" value="1"/>
</dbReference>
<dbReference type="Gene3D" id="2.10.70.20">
    <property type="entry name" value="gspk-gspi-gspj complex like domains"/>
    <property type="match status" value="1"/>
</dbReference>
<evidence type="ECO:0000256" key="10">
    <source>
        <dbReference type="SAM" id="Phobius"/>
    </source>
</evidence>
<gene>
    <name evidence="11" type="primary">epsJ</name>
    <name evidence="11" type="ORF">CF67_19017</name>
</gene>
<dbReference type="InterPro" id="IPR012902">
    <property type="entry name" value="N_methyl_site"/>
</dbReference>
<comment type="subcellular location">
    <subcellularLocation>
        <location evidence="1">Cell inner membrane</location>
        <topology evidence="1">Single-pass membrane protein</topology>
    </subcellularLocation>
</comment>
<proteinExistence type="inferred from homology"/>
<reference evidence="11 12" key="1">
    <citation type="submission" date="2014-03" db="EMBL/GenBank/DDBJ databases">
        <title>Selection and divergence in the genomes of co-occurring obligate luminous symbionts with specific hosts.</title>
        <authorList>
            <person name="Hendry T.A."/>
            <person name="de Wet J.R."/>
            <person name="Dunlap P.V."/>
        </authorList>
    </citation>
    <scope>NUCLEOTIDE SEQUENCE [LARGE SCALE GENOMIC DNA]</scope>
    <source>
        <strain evidence="11 12">Ppalp.1</strain>
    </source>
</reference>
<dbReference type="Pfam" id="PF07963">
    <property type="entry name" value="N_methyl"/>
    <property type="match status" value="1"/>
</dbReference>
<dbReference type="SUPFAM" id="SSF54523">
    <property type="entry name" value="Pili subunits"/>
    <property type="match status" value="1"/>
</dbReference>
<evidence type="ECO:0000256" key="1">
    <source>
        <dbReference type="ARBA" id="ARBA00004377"/>
    </source>
</evidence>
<comment type="similarity">
    <text evidence="2">Belongs to the GSP J family.</text>
</comment>
<evidence type="ECO:0000256" key="4">
    <source>
        <dbReference type="ARBA" id="ARBA00022475"/>
    </source>
</evidence>
<keyword evidence="4" id="KW-1003">Cell membrane</keyword>
<dbReference type="RefSeq" id="WP_034413801.1">
    <property type="nucleotide sequence ID" value="NZ_JGVK01000011.1"/>
</dbReference>
<feature type="transmembrane region" description="Helical" evidence="10">
    <location>
        <begin position="12"/>
        <end position="36"/>
    </location>
</feature>
<keyword evidence="7 10" id="KW-0812">Transmembrane</keyword>
<dbReference type="PANTHER" id="PTHR39583:SF2">
    <property type="entry name" value="TYPE II SECRETION SYSTEM PROTEIN J"/>
    <property type="match status" value="1"/>
</dbReference>
<dbReference type="NCBIfam" id="TIGR01711">
    <property type="entry name" value="gspJ"/>
    <property type="match status" value="1"/>
</dbReference>
<keyword evidence="9 10" id="KW-0472">Membrane</keyword>
<dbReference type="Pfam" id="PF11612">
    <property type="entry name" value="T2SSJ"/>
    <property type="match status" value="1"/>
</dbReference>
<dbReference type="GO" id="GO:0015628">
    <property type="term" value="P:protein secretion by the type II secretion system"/>
    <property type="evidence" value="ECO:0007669"/>
    <property type="project" value="InterPro"/>
</dbReference>
<dbReference type="InterPro" id="IPR051621">
    <property type="entry name" value="T2SS_protein_J"/>
</dbReference>
<dbReference type="STRING" id="1179155.CF67_19017"/>
<evidence type="ECO:0000256" key="5">
    <source>
        <dbReference type="ARBA" id="ARBA00022481"/>
    </source>
</evidence>
<keyword evidence="6" id="KW-0997">Cell inner membrane</keyword>
<protein>
    <recommendedName>
        <fullName evidence="3">Type II secretion system protein J</fullName>
    </recommendedName>
</protein>
<dbReference type="GO" id="GO:0005886">
    <property type="term" value="C:plasma membrane"/>
    <property type="evidence" value="ECO:0007669"/>
    <property type="project" value="UniProtKB-SubCell"/>
</dbReference>
<accession>A0A084CNK2</accession>
<dbReference type="GO" id="GO:0015627">
    <property type="term" value="C:type II protein secretion system complex"/>
    <property type="evidence" value="ECO:0007669"/>
    <property type="project" value="InterPro"/>
</dbReference>
<organism evidence="11 12">
    <name type="scientific">Candidatus Photodesmus blepharonis</name>
    <dbReference type="NCBI Taxonomy" id="1179155"/>
    <lineage>
        <taxon>Bacteria</taxon>
        <taxon>Pseudomonadati</taxon>
        <taxon>Pseudomonadota</taxon>
        <taxon>Gammaproteobacteria</taxon>
        <taxon>Vibrionales</taxon>
        <taxon>Vibrionaceae</taxon>
        <taxon>Candidatus Photodesmus</taxon>
    </lineage>
</organism>
<dbReference type="InterPro" id="IPR010055">
    <property type="entry name" value="T2SS_protein-GspJ"/>
</dbReference>
<dbReference type="EMBL" id="JGVK01000011">
    <property type="protein sequence ID" value="KEY91381.1"/>
    <property type="molecule type" value="Genomic_DNA"/>
</dbReference>
<dbReference type="Proteomes" id="UP000053784">
    <property type="component" value="Unassembled WGS sequence"/>
</dbReference>
<dbReference type="NCBIfam" id="TIGR02532">
    <property type="entry name" value="IV_pilin_GFxxxE"/>
    <property type="match status" value="1"/>
</dbReference>
<keyword evidence="12" id="KW-1185">Reference proteome</keyword>
<sequence length="205" mass="23787">MNKYSKGERNRGFTLVETLVSIAVLASLSIAVYQIVDQVQKSNELSLERGNRLKELQRALIFMDSDFRQMAARVFRTNGDKSSSQFLLNYENESVLFTRLGWHNPQQRFPRGEVAKVGYYLKDKVLQRVWWQYPDTLEGDIGTIAPILTGIESFNMKFYDGNIWYEQWQTLKILPQAVSVILELEDYGEIERVYLIASNQTVNSK</sequence>
<evidence type="ECO:0000256" key="9">
    <source>
        <dbReference type="ARBA" id="ARBA00023136"/>
    </source>
</evidence>
<evidence type="ECO:0000256" key="7">
    <source>
        <dbReference type="ARBA" id="ARBA00022692"/>
    </source>
</evidence>
<comment type="caution">
    <text evidence="11">The sequence shown here is derived from an EMBL/GenBank/DDBJ whole genome shotgun (WGS) entry which is preliminary data.</text>
</comment>
<evidence type="ECO:0000313" key="12">
    <source>
        <dbReference type="Proteomes" id="UP000053784"/>
    </source>
</evidence>
<name>A0A084CNK2_9GAMM</name>
<evidence type="ECO:0000313" key="11">
    <source>
        <dbReference type="EMBL" id="KEY91381.1"/>
    </source>
</evidence>
<keyword evidence="8 10" id="KW-1133">Transmembrane helix</keyword>
<evidence type="ECO:0000256" key="6">
    <source>
        <dbReference type="ARBA" id="ARBA00022519"/>
    </source>
</evidence>
<evidence type="ECO:0000256" key="3">
    <source>
        <dbReference type="ARBA" id="ARBA00021539"/>
    </source>
</evidence>
<keyword evidence="5" id="KW-0488">Methylation</keyword>
<dbReference type="AlphaFoldDB" id="A0A084CNK2"/>
<dbReference type="eggNOG" id="COG4795">
    <property type="taxonomic scope" value="Bacteria"/>
</dbReference>
<dbReference type="InterPro" id="IPR045584">
    <property type="entry name" value="Pilin-like"/>
</dbReference>
<dbReference type="PANTHER" id="PTHR39583">
    <property type="entry name" value="TYPE II SECRETION SYSTEM PROTEIN J-RELATED"/>
    <property type="match status" value="1"/>
</dbReference>
<dbReference type="OrthoDB" id="9794345at2"/>
<evidence type="ECO:0000256" key="8">
    <source>
        <dbReference type="ARBA" id="ARBA00022989"/>
    </source>
</evidence>
<dbReference type="Gene3D" id="3.10.610.10">
    <property type="entry name" value="GSPII I/J protein-like"/>
    <property type="match status" value="1"/>
</dbReference>